<proteinExistence type="predicted"/>
<evidence type="ECO:0000313" key="2">
    <source>
        <dbReference type="Proteomes" id="UP000061348"/>
    </source>
</evidence>
<gene>
    <name evidence="1" type="ORF">PFLmoz3_06289</name>
</gene>
<accession>A0A109KH85</accession>
<dbReference type="EMBL" id="LCYA01000323">
    <property type="protein sequence ID" value="KWV69173.1"/>
    <property type="molecule type" value="Genomic_DNA"/>
</dbReference>
<evidence type="ECO:0000313" key="1">
    <source>
        <dbReference type="EMBL" id="KWV69173.1"/>
    </source>
</evidence>
<dbReference type="RefSeq" id="WP_060765482.1">
    <property type="nucleotide sequence ID" value="NZ_LCYA01000323.1"/>
</dbReference>
<comment type="caution">
    <text evidence="1">The sequence shown here is derived from an EMBL/GenBank/DDBJ whole genome shotgun (WGS) entry which is preliminary data.</text>
</comment>
<dbReference type="Proteomes" id="UP000061348">
    <property type="component" value="Unassembled WGS sequence"/>
</dbReference>
<dbReference type="PATRIC" id="fig|294.194.peg.7001"/>
<dbReference type="AlphaFoldDB" id="A0A109KH85"/>
<sequence>MERLFRLRKTESLLGAHQELENQEIFFASPDELNDPLEGFLNIFWQGDRIVWRSFFKYYIYNLSAMTYCVAASSEELKLSRKDINFNVDLRCVPNPILRKFYADCGNDFVNSALVMELVDYLSSSGKKLFRDELAYVLNSLHVMALKIVFLQASKIFVDPVFGVVGNSPAVEAEIPGRTFLDAVASDQLSTIANLHKVNAYESSILILRKVALAERKGNILYLVTGIQFDYIERLIELVYDDVYISCFMMDFPKAPMWGYYADGHKGCCLIFSTEQTTYLDDYIKKTTDRVMRVKRLSGKNWISMKVSQVKYSNAYPEVCFFSSVGHVVKGVYQDSWLSESGNRSYHYERRYSNHEAWRDKYYAEAHRLFFQKASTWGGENEARAIIMNFPEQRSVSDRKLMYHFDNLQGIIFGAKTPVSEKYKIMEIIHRKCRENNRDQFKFYQAFFSHVAGEMEMVELVGMNYSAPTNI</sequence>
<protein>
    <recommendedName>
        <fullName evidence="3">DUF2971 domain-containing protein</fullName>
    </recommendedName>
</protein>
<evidence type="ECO:0008006" key="3">
    <source>
        <dbReference type="Google" id="ProtNLM"/>
    </source>
</evidence>
<organism evidence="1 2">
    <name type="scientific">Pseudomonas fluorescens</name>
    <dbReference type="NCBI Taxonomy" id="294"/>
    <lineage>
        <taxon>Bacteria</taxon>
        <taxon>Pseudomonadati</taxon>
        <taxon>Pseudomonadota</taxon>
        <taxon>Gammaproteobacteria</taxon>
        <taxon>Pseudomonadales</taxon>
        <taxon>Pseudomonadaceae</taxon>
        <taxon>Pseudomonas</taxon>
    </lineage>
</organism>
<name>A0A109KH85_PSEFL</name>
<reference evidence="1 2" key="1">
    <citation type="submission" date="2015-05" db="EMBL/GenBank/DDBJ databases">
        <title>A genomic and transcriptomic approach to investigate the blue pigment phenotype in Pseudomonas fluorescens.</title>
        <authorList>
            <person name="Andreani N.A."/>
            <person name="Cardazzo B."/>
        </authorList>
    </citation>
    <scope>NUCLEOTIDE SEQUENCE [LARGE SCALE GENOMIC DNA]</scope>
    <source>
        <strain evidence="1 2">Ps_22</strain>
    </source>
</reference>